<reference evidence="2" key="2">
    <citation type="submission" date="2023-02" db="EMBL/GenBank/DDBJ databases">
        <authorList>
            <consortium name="DOE Joint Genome Institute"/>
            <person name="Mondo S.J."/>
            <person name="Chang Y."/>
            <person name="Wang Y."/>
            <person name="Ahrendt S."/>
            <person name="Andreopoulos W."/>
            <person name="Barry K."/>
            <person name="Beard J."/>
            <person name="Benny G.L."/>
            <person name="Blankenship S."/>
            <person name="Bonito G."/>
            <person name="Cuomo C."/>
            <person name="Desiro A."/>
            <person name="Gervers K.A."/>
            <person name="Hundley H."/>
            <person name="Kuo A."/>
            <person name="LaButti K."/>
            <person name="Lang B.F."/>
            <person name="Lipzen A."/>
            <person name="O'Donnell K."/>
            <person name="Pangilinan J."/>
            <person name="Reynolds N."/>
            <person name="Sandor L."/>
            <person name="Smith M.W."/>
            <person name="Tsang A."/>
            <person name="Grigoriev I.V."/>
            <person name="Stajich J.E."/>
            <person name="Spatafora J.W."/>
        </authorList>
    </citation>
    <scope>NUCLEOTIDE SEQUENCE</scope>
    <source>
        <strain evidence="2">RSA 2281</strain>
    </source>
</reference>
<reference evidence="2" key="1">
    <citation type="journal article" date="2022" name="IScience">
        <title>Evolution of zygomycete secretomes and the origins of terrestrial fungal ecologies.</title>
        <authorList>
            <person name="Chang Y."/>
            <person name="Wang Y."/>
            <person name="Mondo S."/>
            <person name="Ahrendt S."/>
            <person name="Andreopoulos W."/>
            <person name="Barry K."/>
            <person name="Beard J."/>
            <person name="Benny G.L."/>
            <person name="Blankenship S."/>
            <person name="Bonito G."/>
            <person name="Cuomo C."/>
            <person name="Desiro A."/>
            <person name="Gervers K.A."/>
            <person name="Hundley H."/>
            <person name="Kuo A."/>
            <person name="LaButti K."/>
            <person name="Lang B.F."/>
            <person name="Lipzen A."/>
            <person name="O'Donnell K."/>
            <person name="Pangilinan J."/>
            <person name="Reynolds N."/>
            <person name="Sandor L."/>
            <person name="Smith M.E."/>
            <person name="Tsang A."/>
            <person name="Grigoriev I.V."/>
            <person name="Stajich J.E."/>
            <person name="Spatafora J.W."/>
        </authorList>
    </citation>
    <scope>NUCLEOTIDE SEQUENCE</scope>
    <source>
        <strain evidence="2">RSA 2281</strain>
    </source>
</reference>
<evidence type="ECO:0000313" key="3">
    <source>
        <dbReference type="Proteomes" id="UP001209540"/>
    </source>
</evidence>
<feature type="chain" id="PRO_5042142618" evidence="1">
    <location>
        <begin position="23"/>
        <end position="175"/>
    </location>
</feature>
<evidence type="ECO:0000256" key="1">
    <source>
        <dbReference type="SAM" id="SignalP"/>
    </source>
</evidence>
<protein>
    <submittedName>
        <fullName evidence="2">Uncharacterized protein</fullName>
    </submittedName>
</protein>
<name>A0AAD5K6B7_9FUNG</name>
<gene>
    <name evidence="2" type="ORF">BDA99DRAFT_557533</name>
</gene>
<dbReference type="EMBL" id="JAIXMP010000007">
    <property type="protein sequence ID" value="KAI9270728.1"/>
    <property type="molecule type" value="Genomic_DNA"/>
</dbReference>
<dbReference type="Proteomes" id="UP001209540">
    <property type="component" value="Unassembled WGS sequence"/>
</dbReference>
<comment type="caution">
    <text evidence="2">The sequence shown here is derived from an EMBL/GenBank/DDBJ whole genome shotgun (WGS) entry which is preliminary data.</text>
</comment>
<keyword evidence="1" id="KW-0732">Signal</keyword>
<accession>A0AAD5K6B7</accession>
<evidence type="ECO:0000313" key="2">
    <source>
        <dbReference type="EMBL" id="KAI9270728.1"/>
    </source>
</evidence>
<keyword evidence="3" id="KW-1185">Reference proteome</keyword>
<proteinExistence type="predicted"/>
<dbReference type="AlphaFoldDB" id="A0AAD5K6B7"/>
<feature type="signal peptide" evidence="1">
    <location>
        <begin position="1"/>
        <end position="22"/>
    </location>
</feature>
<sequence>MRFSTILIATATIYFAATSIYASPIPSCKGGSSNCAIPEKLSVRAIIPSEKYAQGSIHKTKLAGVAKTSVRRRNIKRNTPAPAGPVSSKLNAAAPVLTSTTTPVTSVTGGTTTGLGTASQGIGAAIPMPGPKDTDVNAKLAETTTNAQTIIQALEAATGGGLGGPSSGAQQKPAK</sequence>
<organism evidence="2 3">
    <name type="scientific">Phascolomyces articulosus</name>
    <dbReference type="NCBI Taxonomy" id="60185"/>
    <lineage>
        <taxon>Eukaryota</taxon>
        <taxon>Fungi</taxon>
        <taxon>Fungi incertae sedis</taxon>
        <taxon>Mucoromycota</taxon>
        <taxon>Mucoromycotina</taxon>
        <taxon>Mucoromycetes</taxon>
        <taxon>Mucorales</taxon>
        <taxon>Lichtheimiaceae</taxon>
        <taxon>Phascolomyces</taxon>
    </lineage>
</organism>